<dbReference type="RefSeq" id="WP_022862659.1">
    <property type="nucleotide sequence ID" value="NZ_ATVG01000003.1"/>
</dbReference>
<gene>
    <name evidence="2" type="primary">viuB1</name>
    <name evidence="2" type="ORF">CMASS_02255</name>
</gene>
<dbReference type="PROSITE" id="PS51384">
    <property type="entry name" value="FAD_FR"/>
    <property type="match status" value="1"/>
</dbReference>
<dbReference type="Proteomes" id="UP001220064">
    <property type="component" value="Chromosome"/>
</dbReference>
<feature type="domain" description="FAD-binding FR-type" evidence="1">
    <location>
        <begin position="3"/>
        <end position="151"/>
    </location>
</feature>
<dbReference type="Gene3D" id="3.40.50.80">
    <property type="entry name" value="Nucleotide-binding domain of ferredoxin-NADP reductase (FNR) module"/>
    <property type="match status" value="1"/>
</dbReference>
<dbReference type="Gene3D" id="2.40.30.10">
    <property type="entry name" value="Translation factors"/>
    <property type="match status" value="1"/>
</dbReference>
<organism evidence="2 3">
    <name type="scientific">Corynebacterium massiliense DSM 45435</name>
    <dbReference type="NCBI Taxonomy" id="1121364"/>
    <lineage>
        <taxon>Bacteria</taxon>
        <taxon>Bacillati</taxon>
        <taxon>Actinomycetota</taxon>
        <taxon>Actinomycetes</taxon>
        <taxon>Mycobacteriales</taxon>
        <taxon>Corynebacteriaceae</taxon>
        <taxon>Corynebacterium</taxon>
    </lineage>
</organism>
<accession>A0ABY7U5E1</accession>
<dbReference type="InterPro" id="IPR007037">
    <property type="entry name" value="SIP_rossman_dom"/>
</dbReference>
<dbReference type="InterPro" id="IPR039374">
    <property type="entry name" value="SIP_fam"/>
</dbReference>
<dbReference type="Pfam" id="PF04954">
    <property type="entry name" value="SIP"/>
    <property type="match status" value="1"/>
</dbReference>
<dbReference type="PANTHER" id="PTHR30157:SF0">
    <property type="entry name" value="NADPH-DEPENDENT FERRIC-CHELATE REDUCTASE"/>
    <property type="match status" value="1"/>
</dbReference>
<reference evidence="2 3" key="1">
    <citation type="submission" date="2020-10" db="EMBL/GenBank/DDBJ databases">
        <title>Complete genome sequence of Corynebacterium massiliense DSM 45435, type strain of Corynebacterium massiliense.</title>
        <authorList>
            <person name="Busche T."/>
            <person name="Kalinowski J."/>
            <person name="Ruckert C."/>
        </authorList>
    </citation>
    <scope>NUCLEOTIDE SEQUENCE [LARGE SCALE GENOMIC DNA]</scope>
    <source>
        <strain evidence="2 3">DSM 45435</strain>
    </source>
</reference>
<sequence length="338" mass="35819">MPFIPFRATVAHTTRLSPNFQRITVTGPDLADMGPAGPIRDLRIKLILPGTNGLPDFPDTANWYAHWTSLDPATRGAMRTYSIRDVRRAAASSTAAPGPTEIDIDFVLHTGPDSAGPAATWAMSAKPGDELFLIAPTRDDASGGGIEFQPGSSSRAVMVGDETALPAIARTLAEWPAGLSGKVFLETPTAADRQEVDAPDSVRVHWFDRESGAAHGAHLTHALACLCGIRTAADGSADRSAHGSDATLPGSDAQAASSALVWETPCYSAAGEPVEPTHAENPAPVPASATDLNDCYFWIAGESGMVTRMRRMLVKEVEIARRQVSFMGYWKRGVAMAA</sequence>
<name>A0ABY7U5E1_9CORY</name>
<dbReference type="InterPro" id="IPR017927">
    <property type="entry name" value="FAD-bd_FR_type"/>
</dbReference>
<dbReference type="SUPFAM" id="SSF63380">
    <property type="entry name" value="Riboflavin synthase domain-like"/>
    <property type="match status" value="1"/>
</dbReference>
<evidence type="ECO:0000259" key="1">
    <source>
        <dbReference type="PROSITE" id="PS51384"/>
    </source>
</evidence>
<evidence type="ECO:0000313" key="3">
    <source>
        <dbReference type="Proteomes" id="UP001220064"/>
    </source>
</evidence>
<dbReference type="PANTHER" id="PTHR30157">
    <property type="entry name" value="FERRIC REDUCTASE, NADPH-DEPENDENT"/>
    <property type="match status" value="1"/>
</dbReference>
<dbReference type="InterPro" id="IPR017938">
    <property type="entry name" value="Riboflavin_synthase-like_b-brl"/>
</dbReference>
<dbReference type="InterPro" id="IPR039261">
    <property type="entry name" value="FNR_nucleotide-bd"/>
</dbReference>
<proteinExistence type="predicted"/>
<keyword evidence="3" id="KW-1185">Reference proteome</keyword>
<dbReference type="Pfam" id="PF08021">
    <property type="entry name" value="FAD_binding_9"/>
    <property type="match status" value="1"/>
</dbReference>
<dbReference type="CDD" id="cd06193">
    <property type="entry name" value="siderophore_interacting"/>
    <property type="match status" value="1"/>
</dbReference>
<protein>
    <submittedName>
        <fullName evidence="2">Vibriobactin utilization protein ViuB</fullName>
    </submittedName>
</protein>
<dbReference type="InterPro" id="IPR013113">
    <property type="entry name" value="SIP_FAD-bd"/>
</dbReference>
<dbReference type="EMBL" id="CP063189">
    <property type="protein sequence ID" value="WCZ31910.1"/>
    <property type="molecule type" value="Genomic_DNA"/>
</dbReference>
<evidence type="ECO:0000313" key="2">
    <source>
        <dbReference type="EMBL" id="WCZ31910.1"/>
    </source>
</evidence>